<evidence type="ECO:0000313" key="2">
    <source>
        <dbReference type="EMBL" id="MZQ88970.1"/>
    </source>
</evidence>
<keyword evidence="3" id="KW-1185">Reference proteome</keyword>
<accession>A0A6L8VIG0</accession>
<gene>
    <name evidence="2" type="ORF">GS660_07640</name>
</gene>
<dbReference type="EMBL" id="WWNR01000004">
    <property type="protein sequence ID" value="MZQ88970.1"/>
    <property type="molecule type" value="Genomic_DNA"/>
</dbReference>
<dbReference type="OrthoDB" id="7870511at2"/>
<sequence>MRRISRPLRAAALALLPALVLGTALSAAPWPVRADRIGLTSQKLTVWFADGAVCRAAMQVEGGQGMFTDCPHPARFDVRIQRQSFLAPVFGDLVAPLATVTVISADGRTQEFLTPESRMPGWKRD</sequence>
<keyword evidence="1" id="KW-0732">Signal</keyword>
<comment type="caution">
    <text evidence="2">The sequence shown here is derived from an EMBL/GenBank/DDBJ whole genome shotgun (WGS) entry which is preliminary data.</text>
</comment>
<dbReference type="RefSeq" id="WP_161345121.1">
    <property type="nucleotide sequence ID" value="NZ_BMGW01000004.1"/>
</dbReference>
<feature type="chain" id="PRO_5026720473" evidence="1">
    <location>
        <begin position="27"/>
        <end position="125"/>
    </location>
</feature>
<dbReference type="AlphaFoldDB" id="A0A6L8VIG0"/>
<reference evidence="2 3" key="1">
    <citation type="submission" date="2020-01" db="EMBL/GenBank/DDBJ databases">
        <title>Frigidibacter albus SP32T (=CGMCC 1.13995T).</title>
        <authorList>
            <person name="Liao X."/>
        </authorList>
    </citation>
    <scope>NUCLEOTIDE SEQUENCE [LARGE SCALE GENOMIC DNA]</scope>
    <source>
        <strain evidence="2 3">SP32</strain>
    </source>
</reference>
<dbReference type="Proteomes" id="UP000477083">
    <property type="component" value="Unassembled WGS sequence"/>
</dbReference>
<protein>
    <submittedName>
        <fullName evidence="2">Uncharacterized protein</fullName>
    </submittedName>
</protein>
<evidence type="ECO:0000313" key="3">
    <source>
        <dbReference type="Proteomes" id="UP000477083"/>
    </source>
</evidence>
<feature type="signal peptide" evidence="1">
    <location>
        <begin position="1"/>
        <end position="26"/>
    </location>
</feature>
<proteinExistence type="predicted"/>
<evidence type="ECO:0000256" key="1">
    <source>
        <dbReference type="SAM" id="SignalP"/>
    </source>
</evidence>
<name>A0A6L8VIG0_9RHOB</name>
<organism evidence="2 3">
    <name type="scientific">Frigidibacter albus</name>
    <dbReference type="NCBI Taxonomy" id="1465486"/>
    <lineage>
        <taxon>Bacteria</taxon>
        <taxon>Pseudomonadati</taxon>
        <taxon>Pseudomonadota</taxon>
        <taxon>Alphaproteobacteria</taxon>
        <taxon>Rhodobacterales</taxon>
        <taxon>Paracoccaceae</taxon>
        <taxon>Frigidibacter</taxon>
    </lineage>
</organism>